<dbReference type="AlphaFoldDB" id="A0A7W0IBJ6"/>
<feature type="region of interest" description="Disordered" evidence="1">
    <location>
        <begin position="1"/>
        <end position="89"/>
    </location>
</feature>
<organism evidence="3 4">
    <name type="scientific">Streptomyces himalayensis subsp. himalayensis</name>
    <dbReference type="NCBI Taxonomy" id="2756131"/>
    <lineage>
        <taxon>Bacteria</taxon>
        <taxon>Bacillati</taxon>
        <taxon>Actinomycetota</taxon>
        <taxon>Actinomycetes</taxon>
        <taxon>Kitasatosporales</taxon>
        <taxon>Streptomycetaceae</taxon>
        <taxon>Streptomyces</taxon>
        <taxon>Streptomyces himalayensis</taxon>
    </lineage>
</organism>
<feature type="compositionally biased region" description="Low complexity" evidence="1">
    <location>
        <begin position="316"/>
        <end position="332"/>
    </location>
</feature>
<feature type="compositionally biased region" description="Polar residues" evidence="1">
    <location>
        <begin position="198"/>
        <end position="212"/>
    </location>
</feature>
<feature type="transmembrane region" description="Helical" evidence="2">
    <location>
        <begin position="138"/>
        <end position="158"/>
    </location>
</feature>
<dbReference type="RefSeq" id="WP_181660418.1">
    <property type="nucleotide sequence ID" value="NZ_JACEHE010000019.1"/>
</dbReference>
<feature type="compositionally biased region" description="Low complexity" evidence="1">
    <location>
        <begin position="29"/>
        <end position="38"/>
    </location>
</feature>
<evidence type="ECO:0000313" key="4">
    <source>
        <dbReference type="Proteomes" id="UP000545761"/>
    </source>
</evidence>
<evidence type="ECO:0000256" key="1">
    <source>
        <dbReference type="SAM" id="MobiDB-lite"/>
    </source>
</evidence>
<gene>
    <name evidence="3" type="ORF">H1D24_27595</name>
</gene>
<comment type="caution">
    <text evidence="3">The sequence shown here is derived from an EMBL/GenBank/DDBJ whole genome shotgun (WGS) entry which is preliminary data.</text>
</comment>
<proteinExistence type="predicted"/>
<feature type="compositionally biased region" description="Acidic residues" evidence="1">
    <location>
        <begin position="1"/>
        <end position="13"/>
    </location>
</feature>
<accession>A0A7W0IBJ6</accession>
<keyword evidence="2" id="KW-0812">Transmembrane</keyword>
<evidence type="ECO:0000256" key="2">
    <source>
        <dbReference type="SAM" id="Phobius"/>
    </source>
</evidence>
<protein>
    <submittedName>
        <fullName evidence="3">Uncharacterized protein</fullName>
    </submittedName>
</protein>
<keyword evidence="2" id="KW-0472">Membrane</keyword>
<feature type="compositionally biased region" description="Low complexity" evidence="1">
    <location>
        <begin position="185"/>
        <end position="197"/>
    </location>
</feature>
<reference evidence="3 4" key="1">
    <citation type="submission" date="2020-07" db="EMBL/GenBank/DDBJ databases">
        <title>Streptomyces isolated from Indian soil.</title>
        <authorList>
            <person name="Mandal S."/>
            <person name="Maiti P.K."/>
        </authorList>
    </citation>
    <scope>NUCLEOTIDE SEQUENCE [LARGE SCALE GENOMIC DNA]</scope>
    <source>
        <strain evidence="3 4">PSKA28</strain>
    </source>
</reference>
<feature type="compositionally biased region" description="Low complexity" evidence="1">
    <location>
        <begin position="214"/>
        <end position="255"/>
    </location>
</feature>
<dbReference type="EMBL" id="JACEHE010000019">
    <property type="protein sequence ID" value="MBA2949488.1"/>
    <property type="molecule type" value="Genomic_DNA"/>
</dbReference>
<feature type="region of interest" description="Disordered" evidence="1">
    <location>
        <begin position="168"/>
        <end position="332"/>
    </location>
</feature>
<evidence type="ECO:0000313" key="3">
    <source>
        <dbReference type="EMBL" id="MBA2949488.1"/>
    </source>
</evidence>
<dbReference type="Proteomes" id="UP000545761">
    <property type="component" value="Unassembled WGS sequence"/>
</dbReference>
<name>A0A7W0IBJ6_9ACTN</name>
<sequence>MSEDTGESDEPERPDEPKRPERPDDEGSADGADGAAPSRDSDGSDDAEPAPESWFRRGREQQDGSGLLGAVPAQPDRGHEDDLGFDHAHDPNEVTVQLDAVGYEEGRLTVQEKKKQGGHEVPVFVDDSGRRSRTLRRIGMAVGMVCAVYAMIIVATLLSGNSSAPWLPITGQNDDDKPAGKVETSPRPADPASPSASVGTTPGVSPSGTDGITASPGAGASPDPSASASEPGESADPDPTTSSKPDPEDSSSADPGPDPDPDPTGEEPSTPVDPEPTDTGEPSPEPTPSTGEGGDGTDTVAESPIAEVPVEMDPGSPSEPTAPSSPSSESTL</sequence>
<keyword evidence="2" id="KW-1133">Transmembrane helix</keyword>
<feature type="compositionally biased region" description="Basic and acidic residues" evidence="1">
    <location>
        <begin position="76"/>
        <end position="89"/>
    </location>
</feature>